<dbReference type="Proteomes" id="UP001143981">
    <property type="component" value="Unassembled WGS sequence"/>
</dbReference>
<protein>
    <submittedName>
        <fullName evidence="2">Uncharacterized protein</fullName>
    </submittedName>
</protein>
<proteinExistence type="predicted"/>
<dbReference type="OrthoDB" id="5569588at2759"/>
<evidence type="ECO:0000313" key="2">
    <source>
        <dbReference type="EMBL" id="KAJ1734608.1"/>
    </source>
</evidence>
<feature type="region of interest" description="Disordered" evidence="1">
    <location>
        <begin position="1"/>
        <end position="28"/>
    </location>
</feature>
<keyword evidence="3" id="KW-1185">Reference proteome</keyword>
<feature type="compositionally biased region" description="Low complexity" evidence="1">
    <location>
        <begin position="18"/>
        <end position="27"/>
    </location>
</feature>
<evidence type="ECO:0000256" key="1">
    <source>
        <dbReference type="SAM" id="MobiDB-lite"/>
    </source>
</evidence>
<evidence type="ECO:0000313" key="3">
    <source>
        <dbReference type="Proteomes" id="UP001143981"/>
    </source>
</evidence>
<dbReference type="EMBL" id="JANBOI010000066">
    <property type="protein sequence ID" value="KAJ1734608.1"/>
    <property type="molecule type" value="Genomic_DNA"/>
</dbReference>
<organism evidence="2 3">
    <name type="scientific">Coemansia biformis</name>
    <dbReference type="NCBI Taxonomy" id="1286918"/>
    <lineage>
        <taxon>Eukaryota</taxon>
        <taxon>Fungi</taxon>
        <taxon>Fungi incertae sedis</taxon>
        <taxon>Zoopagomycota</taxon>
        <taxon>Kickxellomycotina</taxon>
        <taxon>Kickxellomycetes</taxon>
        <taxon>Kickxellales</taxon>
        <taxon>Kickxellaceae</taxon>
        <taxon>Coemansia</taxon>
    </lineage>
</organism>
<accession>A0A9W7YAU5</accession>
<comment type="caution">
    <text evidence="2">The sequence shown here is derived from an EMBL/GenBank/DDBJ whole genome shotgun (WGS) entry which is preliminary data.</text>
</comment>
<reference evidence="2" key="1">
    <citation type="submission" date="2022-07" db="EMBL/GenBank/DDBJ databases">
        <title>Phylogenomic reconstructions and comparative analyses of Kickxellomycotina fungi.</title>
        <authorList>
            <person name="Reynolds N.K."/>
            <person name="Stajich J.E."/>
            <person name="Barry K."/>
            <person name="Grigoriev I.V."/>
            <person name="Crous P."/>
            <person name="Smith M.E."/>
        </authorList>
    </citation>
    <scope>NUCLEOTIDE SEQUENCE</scope>
    <source>
        <strain evidence="2">BCRC 34381</strain>
    </source>
</reference>
<name>A0A9W7YAU5_9FUNG</name>
<gene>
    <name evidence="2" type="ORF">LPJ61_000990</name>
</gene>
<dbReference type="AlphaFoldDB" id="A0A9W7YAU5"/>
<sequence length="240" mass="24772">MMLSPFAANDASPALNRQQQNPQAPQQHAYRLEYASKLGVDPNVGVFPALSPRASRLLSTNGPESDRDPFSETSSVLGFGGPLSFGHDGLAGVKMFDLKPFATSSALTTADLQFSGYILNGGHGTGRADLAQRGPSSGMPASLDGNSYLFDAQGAGEARPLPAPALAKRGSSTLAHSHIGSLGAAAGVIGAQASSVSSTPYHGFASVGTGPMMEYSSYASLLNKASLMFDSNLDSMTVDW</sequence>